<comment type="caution">
    <text evidence="7">Lacks conserved residue(s) required for the propagation of feature annotation.</text>
</comment>
<feature type="transmembrane region" description="Helical" evidence="7">
    <location>
        <begin position="143"/>
        <end position="167"/>
    </location>
</feature>
<keyword evidence="7" id="KW-0813">Transport</keyword>
<evidence type="ECO:0000256" key="1">
    <source>
        <dbReference type="ARBA" id="ARBA00004429"/>
    </source>
</evidence>
<keyword evidence="4 7" id="KW-0812">Transmembrane</keyword>
<evidence type="ECO:0000313" key="10">
    <source>
        <dbReference type="Proteomes" id="UP001446337"/>
    </source>
</evidence>
<dbReference type="EMBL" id="CP154792">
    <property type="protein sequence ID" value="XAN18745.1"/>
    <property type="molecule type" value="Genomic_DNA"/>
</dbReference>
<evidence type="ECO:0000256" key="2">
    <source>
        <dbReference type="ARBA" id="ARBA00022475"/>
    </source>
</evidence>
<keyword evidence="5 7" id="KW-1133">Transmembrane helix</keyword>
<dbReference type="RefSeq" id="WP_123787463.1">
    <property type="nucleotide sequence ID" value="NZ_CP154792.1"/>
</dbReference>
<accession>A0ABZ3GDN2</accession>
<gene>
    <name evidence="9" type="ORF">AAIK43_12050</name>
</gene>
<evidence type="ECO:0000256" key="4">
    <source>
        <dbReference type="ARBA" id="ARBA00022692"/>
    </source>
</evidence>
<feature type="transmembrane region" description="Helical" evidence="7">
    <location>
        <begin position="319"/>
        <end position="336"/>
    </location>
</feature>
<keyword evidence="6 7" id="KW-0472">Membrane</keyword>
<keyword evidence="10" id="KW-1185">Reference proteome</keyword>
<evidence type="ECO:0000256" key="6">
    <source>
        <dbReference type="ARBA" id="ARBA00023136"/>
    </source>
</evidence>
<dbReference type="PIRSF" id="PIRSF006066">
    <property type="entry name" value="HI0050"/>
    <property type="match status" value="1"/>
</dbReference>
<feature type="transmembrane region" description="Helical" evidence="7">
    <location>
        <begin position="278"/>
        <end position="299"/>
    </location>
</feature>
<feature type="transmembrane region" description="Helical" evidence="7">
    <location>
        <begin position="404"/>
        <end position="428"/>
    </location>
</feature>
<feature type="transmembrane region" description="Helical" evidence="7">
    <location>
        <begin position="60"/>
        <end position="80"/>
    </location>
</feature>
<dbReference type="Proteomes" id="UP001446337">
    <property type="component" value="Chromosome"/>
</dbReference>
<evidence type="ECO:0000256" key="7">
    <source>
        <dbReference type="RuleBase" id="RU369079"/>
    </source>
</evidence>
<evidence type="ECO:0000259" key="8">
    <source>
        <dbReference type="Pfam" id="PF06808"/>
    </source>
</evidence>
<comment type="function">
    <text evidence="7">Part of the tripartite ATP-independent periplasmic (TRAP) transport system.</text>
</comment>
<sequence length="434" mass="45705">MSPTIAGLLGFGAVVALIIIRVPVAIAMGIVGACGLGVLNGWESLAFILGRAAFDAVSPASLSVVPLFVMMGVFAAHGGLSRSLYAASTAFLGHWRGGLAVATVGASAVFGAICGSSLATAATMGRVAMPEMRRQGYADSLSAASIVAGGTLGVLIPPSILLMLYGLLTEQSIGQLFAAGVLPGVLGMGLYMLAVVFTTARRPELGMAMERTPWIARLRVLVDVWQVILLFLVVLGGMYLGYFTPSEAAAVGAAGALFMAAINRKLNWKTLRSGLLETTTTTAMIFMILIGAAVFNYFIDATGIADMIVKQVAGFGLNRYWVLFLIVVMYLILGCLMDSMSMILLTIAPVFPLITSLGFDPIWFGVLLVTLAEIGMITPPVGMNLFVLQAIVPDLKMPALLRGIIPFVFADIVRLGLLVAIPAISLWLPSHMMK</sequence>
<reference evidence="9 10" key="1">
    <citation type="submission" date="2024-05" db="EMBL/GenBank/DDBJ databases">
        <title>Achromobacter denitrificans. BP1, complete genome.</title>
        <authorList>
            <person name="Zhang B."/>
        </authorList>
    </citation>
    <scope>NUCLEOTIDE SEQUENCE [LARGE SCALE GENOMIC DNA]</scope>
    <source>
        <strain evidence="9 10">BP1</strain>
    </source>
</reference>
<name>A0ABZ3GDN2_ACHDE</name>
<proteinExistence type="inferred from homology"/>
<feature type="transmembrane region" description="Helical" evidence="7">
    <location>
        <begin position="173"/>
        <end position="199"/>
    </location>
</feature>
<comment type="similarity">
    <text evidence="7">Belongs to the TRAP transporter large permease family.</text>
</comment>
<evidence type="ECO:0000313" key="9">
    <source>
        <dbReference type="EMBL" id="XAN18745.1"/>
    </source>
</evidence>
<feature type="transmembrane region" description="Helical" evidence="7">
    <location>
        <begin position="100"/>
        <end position="122"/>
    </location>
</feature>
<evidence type="ECO:0000256" key="5">
    <source>
        <dbReference type="ARBA" id="ARBA00022989"/>
    </source>
</evidence>
<dbReference type="PANTHER" id="PTHR33362">
    <property type="entry name" value="SIALIC ACID TRAP TRANSPORTER PERMEASE PROTEIN SIAT-RELATED"/>
    <property type="match status" value="1"/>
</dbReference>
<protein>
    <recommendedName>
        <fullName evidence="7">TRAP transporter large permease protein</fullName>
    </recommendedName>
</protein>
<feature type="transmembrane region" description="Helical" evidence="7">
    <location>
        <begin position="6"/>
        <end position="39"/>
    </location>
</feature>
<keyword evidence="3 7" id="KW-0997">Cell inner membrane</keyword>
<feature type="transmembrane region" description="Helical" evidence="7">
    <location>
        <begin position="220"/>
        <end position="242"/>
    </location>
</feature>
<dbReference type="InterPro" id="IPR004681">
    <property type="entry name" value="TRAP_DctM"/>
</dbReference>
<keyword evidence="2" id="KW-1003">Cell membrane</keyword>
<comment type="subcellular location">
    <subcellularLocation>
        <location evidence="1 7">Cell inner membrane</location>
        <topology evidence="1 7">Multi-pass membrane protein</topology>
    </subcellularLocation>
</comment>
<organism evidence="9 10">
    <name type="scientific">Achromobacter denitrificans</name>
    <name type="common">Alcaligenes denitrificans</name>
    <dbReference type="NCBI Taxonomy" id="32002"/>
    <lineage>
        <taxon>Bacteria</taxon>
        <taxon>Pseudomonadati</taxon>
        <taxon>Pseudomonadota</taxon>
        <taxon>Betaproteobacteria</taxon>
        <taxon>Burkholderiales</taxon>
        <taxon>Alcaligenaceae</taxon>
        <taxon>Achromobacter</taxon>
    </lineage>
</organism>
<feature type="domain" description="TRAP C4-dicarboxylate transport system permease DctM subunit" evidence="8">
    <location>
        <begin position="11"/>
        <end position="424"/>
    </location>
</feature>
<evidence type="ECO:0000256" key="3">
    <source>
        <dbReference type="ARBA" id="ARBA00022519"/>
    </source>
</evidence>
<comment type="subunit">
    <text evidence="7">The complex comprises the extracytoplasmic solute receptor protein and the two transmembrane proteins.</text>
</comment>
<dbReference type="NCBIfam" id="TIGR00786">
    <property type="entry name" value="dctM"/>
    <property type="match status" value="1"/>
</dbReference>
<dbReference type="Pfam" id="PF06808">
    <property type="entry name" value="DctM"/>
    <property type="match status" value="1"/>
</dbReference>
<dbReference type="PANTHER" id="PTHR33362:SF5">
    <property type="entry name" value="C4-DICARBOXYLATE TRAP TRANSPORTER LARGE PERMEASE PROTEIN DCTM"/>
    <property type="match status" value="1"/>
</dbReference>
<feature type="transmembrane region" description="Helical" evidence="7">
    <location>
        <begin position="370"/>
        <end position="392"/>
    </location>
</feature>
<dbReference type="InterPro" id="IPR010656">
    <property type="entry name" value="DctM"/>
</dbReference>